<evidence type="ECO:0000256" key="3">
    <source>
        <dbReference type="ARBA" id="ARBA00016923"/>
    </source>
</evidence>
<evidence type="ECO:0000256" key="9">
    <source>
        <dbReference type="ARBA" id="ARBA00047380"/>
    </source>
</evidence>
<comment type="function">
    <text evidence="8 11">Allows the formation of correctly charged Asn-tRNA(Asn) or Gln-tRNA(Gln) through the transamidation of misacylated Asp-tRNA(Asn) or Glu-tRNA(Gln) in organisms which lack either or both of asparaginyl-tRNA or glutaminyl-tRNA synthetases. The reaction takes place in the presence of glutamine and ATP through an activated phospho-Asp-tRNA(Asn) or phospho-Glu-tRNA(Gln).</text>
</comment>
<dbReference type="InterPro" id="IPR004413">
    <property type="entry name" value="GatB"/>
</dbReference>
<evidence type="ECO:0000259" key="12">
    <source>
        <dbReference type="SMART" id="SM00845"/>
    </source>
</evidence>
<comment type="subunit">
    <text evidence="2 11">Heterotrimer of A, B and C subunits.</text>
</comment>
<dbReference type="InterPro" id="IPR023168">
    <property type="entry name" value="GatB_Yqey_C_2"/>
</dbReference>
<keyword evidence="13" id="KW-0808">Transferase</keyword>
<comment type="catalytic activity">
    <reaction evidence="10 11">
        <text>L-glutamyl-tRNA(Gln) + L-glutamine + ATP + H2O = L-glutaminyl-tRNA(Gln) + L-glutamate + ADP + phosphate + H(+)</text>
        <dbReference type="Rhea" id="RHEA:17521"/>
        <dbReference type="Rhea" id="RHEA-COMP:9681"/>
        <dbReference type="Rhea" id="RHEA-COMP:9684"/>
        <dbReference type="ChEBI" id="CHEBI:15377"/>
        <dbReference type="ChEBI" id="CHEBI:15378"/>
        <dbReference type="ChEBI" id="CHEBI:29985"/>
        <dbReference type="ChEBI" id="CHEBI:30616"/>
        <dbReference type="ChEBI" id="CHEBI:43474"/>
        <dbReference type="ChEBI" id="CHEBI:58359"/>
        <dbReference type="ChEBI" id="CHEBI:78520"/>
        <dbReference type="ChEBI" id="CHEBI:78521"/>
        <dbReference type="ChEBI" id="CHEBI:456216"/>
    </reaction>
</comment>
<dbReference type="PROSITE" id="PS01234">
    <property type="entry name" value="GATB"/>
    <property type="match status" value="1"/>
</dbReference>
<keyword evidence="14" id="KW-1185">Reference proteome</keyword>
<dbReference type="GeneID" id="60255496"/>
<dbReference type="GO" id="GO:0050567">
    <property type="term" value="F:glutaminyl-tRNA synthase (glutamine-hydrolyzing) activity"/>
    <property type="evidence" value="ECO:0007669"/>
    <property type="project" value="UniProtKB-UniRule"/>
</dbReference>
<dbReference type="InterPro" id="IPR017958">
    <property type="entry name" value="Gln-tRNA_amidoTrfase_suB_CS"/>
</dbReference>
<dbReference type="Gene3D" id="1.10.150.380">
    <property type="entry name" value="GatB domain, N-terminal subdomain"/>
    <property type="match status" value="1"/>
</dbReference>
<proteinExistence type="inferred from homology"/>
<dbReference type="Proteomes" id="UP000245655">
    <property type="component" value="Unassembled WGS sequence"/>
</dbReference>
<dbReference type="SUPFAM" id="SSF55931">
    <property type="entry name" value="Glutamine synthetase/guanido kinase"/>
    <property type="match status" value="1"/>
</dbReference>
<dbReference type="InterPro" id="IPR018027">
    <property type="entry name" value="Asn/Gln_amidotransferase"/>
</dbReference>
<dbReference type="Pfam" id="PF02637">
    <property type="entry name" value="GatB_Yqey"/>
    <property type="match status" value="1"/>
</dbReference>
<dbReference type="NCBIfam" id="NF004015">
    <property type="entry name" value="PRK05477.1-5"/>
    <property type="match status" value="1"/>
</dbReference>
<dbReference type="GO" id="GO:0016740">
    <property type="term" value="F:transferase activity"/>
    <property type="evidence" value="ECO:0007669"/>
    <property type="project" value="UniProtKB-KW"/>
</dbReference>
<organism evidence="13 14">
    <name type="scientific">Psychrobacter immobilis</name>
    <dbReference type="NCBI Taxonomy" id="498"/>
    <lineage>
        <taxon>Bacteria</taxon>
        <taxon>Pseudomonadati</taxon>
        <taxon>Pseudomonadota</taxon>
        <taxon>Gammaproteobacteria</taxon>
        <taxon>Moraxellales</taxon>
        <taxon>Moraxellaceae</taxon>
        <taxon>Psychrobacter</taxon>
    </lineage>
</organism>
<dbReference type="InterPro" id="IPR017959">
    <property type="entry name" value="Asn/Gln-tRNA_amidoTrfase_suB/E"/>
</dbReference>
<dbReference type="GO" id="GO:0006412">
    <property type="term" value="P:translation"/>
    <property type="evidence" value="ECO:0007669"/>
    <property type="project" value="UniProtKB-UniRule"/>
</dbReference>
<dbReference type="EC" id="6.3.5.-" evidence="11"/>
<dbReference type="NCBIfam" id="NF004014">
    <property type="entry name" value="PRK05477.1-4"/>
    <property type="match status" value="1"/>
</dbReference>
<dbReference type="Gene3D" id="1.10.10.410">
    <property type="match status" value="1"/>
</dbReference>
<sequence>MSTATTDNNAVREHAVRKELFVDGYEVVIGIEIHCQLNTESKIFSSAPTDFGHEPNSQASIVDLGLPGVLPVLNAGVVDRALKFGIGVNAELGLFNTFDRKNYFYPDLPKGYQITQMANPIVGEGYIDVVVNEGEKNEYPKRMGITRAHLEEDAGKSVHDAVDGMTGVDLNRAGTPLIEIVSEPDMRSAHEALAYIKAIHQLVTWLGISDAVMAEGSFRCDCNVSIRKPGAELGTRTELKNLNSFRFIERAINREIERQIDILEDGGKVLQATMLYDPERDETRVMRTKEDANDYRYFPDPDLLPVRIEQHTVDSIRAAMPELPVARRARFEEALGLSEYDARILTGSRQIADYFEAVVAEIGQADAKMAGNWVMGDLLGALNKDDKEITDSPISAKQLAGMLARIKDDTLSGKLAKKVFSALYEREGGDADDAADKIIEEKGLKQETDTGAIKAIVEDVIAKNAAMVEEYRGGKEKAFNGLVGQVMKASRGSANPQQVNQILKELLG</sequence>
<evidence type="ECO:0000256" key="11">
    <source>
        <dbReference type="HAMAP-Rule" id="MF_00121"/>
    </source>
</evidence>
<dbReference type="FunFam" id="1.10.10.410:FF:000001">
    <property type="entry name" value="Aspartyl/glutamyl-tRNA(Asn/Gln) amidotransferase subunit B"/>
    <property type="match status" value="1"/>
</dbReference>
<evidence type="ECO:0000256" key="7">
    <source>
        <dbReference type="ARBA" id="ARBA00022917"/>
    </source>
</evidence>
<dbReference type="NCBIfam" id="NF004012">
    <property type="entry name" value="PRK05477.1-2"/>
    <property type="match status" value="1"/>
</dbReference>
<evidence type="ECO:0000256" key="4">
    <source>
        <dbReference type="ARBA" id="ARBA00022598"/>
    </source>
</evidence>
<comment type="catalytic activity">
    <reaction evidence="9 11">
        <text>L-aspartyl-tRNA(Asn) + L-glutamine + ATP + H2O = L-asparaginyl-tRNA(Asn) + L-glutamate + ADP + phosphate + 2 H(+)</text>
        <dbReference type="Rhea" id="RHEA:14513"/>
        <dbReference type="Rhea" id="RHEA-COMP:9674"/>
        <dbReference type="Rhea" id="RHEA-COMP:9677"/>
        <dbReference type="ChEBI" id="CHEBI:15377"/>
        <dbReference type="ChEBI" id="CHEBI:15378"/>
        <dbReference type="ChEBI" id="CHEBI:29985"/>
        <dbReference type="ChEBI" id="CHEBI:30616"/>
        <dbReference type="ChEBI" id="CHEBI:43474"/>
        <dbReference type="ChEBI" id="CHEBI:58359"/>
        <dbReference type="ChEBI" id="CHEBI:78515"/>
        <dbReference type="ChEBI" id="CHEBI:78516"/>
        <dbReference type="ChEBI" id="CHEBI:456216"/>
    </reaction>
</comment>
<dbReference type="PANTHER" id="PTHR11659">
    <property type="entry name" value="GLUTAMYL-TRNA GLN AMIDOTRANSFERASE SUBUNIT B MITOCHONDRIAL AND PROKARYOTIC PET112-RELATED"/>
    <property type="match status" value="1"/>
</dbReference>
<accession>A0A2V1ZZ62</accession>
<name>A0A2V1ZZ62_PSYIM</name>
<dbReference type="InterPro" id="IPR003789">
    <property type="entry name" value="Asn/Gln_tRNA_amidoTrase-B-like"/>
</dbReference>
<keyword evidence="6 11" id="KW-0067">ATP-binding</keyword>
<protein>
    <recommendedName>
        <fullName evidence="3 11">Aspartyl/glutamyl-tRNA(Asn/Gln) amidotransferase subunit B</fullName>
        <shortName evidence="11">Asp/Glu-ADT subunit B</shortName>
        <ecNumber evidence="11">6.3.5.-</ecNumber>
    </recommendedName>
</protein>
<comment type="similarity">
    <text evidence="1 11">Belongs to the GatB/GatE family. GatB subfamily.</text>
</comment>
<dbReference type="GO" id="GO:0005524">
    <property type="term" value="F:ATP binding"/>
    <property type="evidence" value="ECO:0007669"/>
    <property type="project" value="UniProtKB-KW"/>
</dbReference>
<evidence type="ECO:0000256" key="5">
    <source>
        <dbReference type="ARBA" id="ARBA00022741"/>
    </source>
</evidence>
<dbReference type="EMBL" id="QGGM01000009">
    <property type="protein sequence ID" value="PWK11164.1"/>
    <property type="molecule type" value="Genomic_DNA"/>
</dbReference>
<dbReference type="SUPFAM" id="SSF89095">
    <property type="entry name" value="GatB/YqeY motif"/>
    <property type="match status" value="1"/>
</dbReference>
<evidence type="ECO:0000256" key="1">
    <source>
        <dbReference type="ARBA" id="ARBA00005306"/>
    </source>
</evidence>
<dbReference type="SMART" id="SM00845">
    <property type="entry name" value="GatB_Yqey"/>
    <property type="match status" value="1"/>
</dbReference>
<evidence type="ECO:0000256" key="8">
    <source>
        <dbReference type="ARBA" id="ARBA00024799"/>
    </source>
</evidence>
<comment type="caution">
    <text evidence="13">The sequence shown here is derived from an EMBL/GenBank/DDBJ whole genome shotgun (WGS) entry which is preliminary data.</text>
</comment>
<dbReference type="GO" id="GO:0050566">
    <property type="term" value="F:asparaginyl-tRNA synthase (glutamine-hydrolyzing) activity"/>
    <property type="evidence" value="ECO:0007669"/>
    <property type="project" value="RHEA"/>
</dbReference>
<dbReference type="PANTHER" id="PTHR11659:SF0">
    <property type="entry name" value="GLUTAMYL-TRNA(GLN) AMIDOTRANSFERASE SUBUNIT B, MITOCHONDRIAL"/>
    <property type="match status" value="1"/>
</dbReference>
<dbReference type="InterPro" id="IPR042114">
    <property type="entry name" value="GatB_C_1"/>
</dbReference>
<dbReference type="InterPro" id="IPR014746">
    <property type="entry name" value="Gln_synth/guanido_kin_cat_dom"/>
</dbReference>
<dbReference type="HAMAP" id="MF_00121">
    <property type="entry name" value="GatB"/>
    <property type="match status" value="1"/>
</dbReference>
<evidence type="ECO:0000256" key="10">
    <source>
        <dbReference type="ARBA" id="ARBA00047913"/>
    </source>
</evidence>
<evidence type="ECO:0000313" key="13">
    <source>
        <dbReference type="EMBL" id="PWK11164.1"/>
    </source>
</evidence>
<dbReference type="Pfam" id="PF02934">
    <property type="entry name" value="GatB_N"/>
    <property type="match status" value="1"/>
</dbReference>
<dbReference type="NCBIfam" id="TIGR00133">
    <property type="entry name" value="gatB"/>
    <property type="match status" value="1"/>
</dbReference>
<keyword evidence="4 11" id="KW-0436">Ligase</keyword>
<evidence type="ECO:0000256" key="2">
    <source>
        <dbReference type="ARBA" id="ARBA00011123"/>
    </source>
</evidence>
<dbReference type="RefSeq" id="WP_109591480.1">
    <property type="nucleotide sequence ID" value="NZ_CAJGZY010000011.1"/>
</dbReference>
<keyword evidence="5 11" id="KW-0547">Nucleotide-binding</keyword>
<dbReference type="GO" id="GO:0070681">
    <property type="term" value="P:glutaminyl-tRNAGln biosynthesis via transamidation"/>
    <property type="evidence" value="ECO:0007669"/>
    <property type="project" value="TreeGrafter"/>
</dbReference>
<gene>
    <name evidence="11" type="primary">gatB</name>
    <name evidence="13" type="ORF">C8D84_10983</name>
</gene>
<keyword evidence="7 11" id="KW-0648">Protein biosynthesis</keyword>
<evidence type="ECO:0000313" key="14">
    <source>
        <dbReference type="Proteomes" id="UP000245655"/>
    </source>
</evidence>
<dbReference type="FunFam" id="1.10.150.380:FF:000001">
    <property type="entry name" value="Aspartyl/glutamyl-tRNA(Asn/Gln) amidotransferase subunit B"/>
    <property type="match status" value="1"/>
</dbReference>
<evidence type="ECO:0000256" key="6">
    <source>
        <dbReference type="ARBA" id="ARBA00022840"/>
    </source>
</evidence>
<feature type="domain" description="Asn/Gln amidotransferase" evidence="12">
    <location>
        <begin position="353"/>
        <end position="507"/>
    </location>
</feature>
<dbReference type="AlphaFoldDB" id="A0A2V1ZZ62"/>
<dbReference type="InterPro" id="IPR006075">
    <property type="entry name" value="Asn/Gln-tRNA_Trfase_suB/E_cat"/>
</dbReference>
<reference evidence="13 14" key="1">
    <citation type="submission" date="2018-05" db="EMBL/GenBank/DDBJ databases">
        <title>Genomic Encyclopedia of Type Strains, Phase IV (KMG-IV): sequencing the most valuable type-strain genomes for metagenomic binning, comparative biology and taxonomic classification.</title>
        <authorList>
            <person name="Goeker M."/>
        </authorList>
    </citation>
    <scope>NUCLEOTIDE SEQUENCE [LARGE SCALE GENOMIC DNA]</scope>
    <source>
        <strain evidence="13 14">DSM 7229</strain>
    </source>
</reference>